<protein>
    <submittedName>
        <fullName evidence="1">Uncharacterized protein</fullName>
    </submittedName>
</protein>
<keyword evidence="2" id="KW-1185">Reference proteome</keyword>
<accession>U6GS02</accession>
<dbReference type="OrthoDB" id="346112at2759"/>
<dbReference type="VEuPathDB" id="ToxoDB:EAH_00024800"/>
<sequence>MLMMKLRLSQTLGLLGTVAVVAAAFLPLSLSTKTTTFVAVRQVLPSQAILPEDVRVTTRSDGLFFEDAEITGRVPDGTAVLDVGEAAGADRLRLYVVNYEKGDLLESVFTDSGLSVFCDGRSYRRCFTRPNETAVEYLRHSTVITAESGTQLIYLSYPSGGSILKRHSEVKLLASSYAHGQFKGEVDMTVLKCTPFGRVDFPSQFDPSSNSIVTQSEGDLQFCEVTPPLVMGKQAVAITVEAKLTGQPATCDLLKDNQDPLFSVKRFDPVIGSFRGENVFSYAFIGGSKAFVPVKVQTFAESELGAPCSSRNFMLPYQRNYMLHTEVEHGTPLACHTLALSPLKGVAREALVMKIHGSNLWMEVPAGTVLALAEESSTQMIFKLFSYQPTFSTPFDLHVKEIRAMADDTELGPAVISIAESSNGAGAAVLYQQIDDKMVSIGYLQDGIFAGGPNLTFYTPDALNDEKILEYRVQQMQRGSSILLGDLSEYNTAPHGIPAIVEGQGVDEALFEINQKIGSGQHSVVLTLPLNMLDSPTSKGLLLQLRIGVALMVEDTTALYRPLSNRITFLGTAVHTLHKILGSGHCSSCLEGKGGCSFCRAVMFRDFVYVKIQGLGINSETMPDSHSWAEFRGQDFLAFVTGDSSNRKHASQLKNYATTCLNAHIIGMALKERSNSSYCPGMDSYLRSIVERTPVADFASLMNTAEFRDVVLEGCNVRVEDAVTSCAEGDGEMHALRRLPEIKQVGRSAIYEYLRSLLFPVLTASIEDELATADLSDKPSVLSAAPNLRELLNSLLGVSRGNGDRPVADFLFRDEARDQAAAANSGIDAAVAAKGHKPSSGSAFYAGLWYQTKWGLTLLENILKGPGTSSQKDDRDAEILQKVREYAKRLLQEPEKYSLIVTALSWPANKLPETVVEAKQFVGAATIPERHVAEGALPFTKRISYNMPDIYGRVCKRLGWASTRLPNSAEEAEAFALTLRANCLCVRSSALDRCYIDALKSTEDLIFRLSLLFPSAIAEHVNRNTRTLTTEAAALCTSVGIFVTAWQQQQVEAGFEHANGRLAHSMLIERLKNAGDYTLTSIDENGVEDAAAYNRKRKELNKHFSGRPMKTCLSLINAGGKVAYAPSGRKGGKRAARSLYGGIVNTLGVSALNVNHLVQQILDLGVDKPRRSRPPHPLTAVFAALRISNRFKNCFGNSKEMTLRSWYLMHLEGDNILGRVNSHRLGEELASATYSFATGPAADIFDRVFKTLMATVTTQWEDANAFKSLKEYSPASGALRIPEVAPEDFETSADNWGTTTLQYSPRLLSQASTSSTD</sequence>
<proteinExistence type="predicted"/>
<organism evidence="1 2">
    <name type="scientific">Eimeria acervulina</name>
    <name type="common">Coccidian parasite</name>
    <dbReference type="NCBI Taxonomy" id="5801"/>
    <lineage>
        <taxon>Eukaryota</taxon>
        <taxon>Sar</taxon>
        <taxon>Alveolata</taxon>
        <taxon>Apicomplexa</taxon>
        <taxon>Conoidasida</taxon>
        <taxon>Coccidia</taxon>
        <taxon>Eucoccidiorida</taxon>
        <taxon>Eimeriorina</taxon>
        <taxon>Eimeriidae</taxon>
        <taxon>Eimeria</taxon>
    </lineage>
</organism>
<dbReference type="OMA" id="WYLMHLE"/>
<dbReference type="EMBL" id="HG671968">
    <property type="protein sequence ID" value="CDI82018.1"/>
    <property type="molecule type" value="Genomic_DNA"/>
</dbReference>
<gene>
    <name evidence="1" type="ORF">EAH_00024800</name>
</gene>
<dbReference type="GeneID" id="25270550"/>
<evidence type="ECO:0000313" key="2">
    <source>
        <dbReference type="Proteomes" id="UP000018050"/>
    </source>
</evidence>
<name>U6GS02_EIMAC</name>
<dbReference type="RefSeq" id="XP_013248440.1">
    <property type="nucleotide sequence ID" value="XM_013392986.1"/>
</dbReference>
<reference evidence="1" key="1">
    <citation type="submission" date="2013-10" db="EMBL/GenBank/DDBJ databases">
        <title>Genomic analysis of the causative agents of coccidiosis in chickens.</title>
        <authorList>
            <person name="Reid A.J."/>
            <person name="Blake D."/>
            <person name="Billington K."/>
            <person name="Browne H."/>
            <person name="Dunn M."/>
            <person name="Hung S."/>
            <person name="Kawahara F."/>
            <person name="Miranda-Saavedra D."/>
            <person name="Mourier T."/>
            <person name="Nagra H."/>
            <person name="Otto T.D."/>
            <person name="Rawlings N."/>
            <person name="Sanchez A."/>
            <person name="Sanders M."/>
            <person name="Subramaniam C."/>
            <person name="Tay Y."/>
            <person name="Dear P."/>
            <person name="Doerig C."/>
            <person name="Gruber A."/>
            <person name="Parkinson J."/>
            <person name="Shirley M."/>
            <person name="Wan K.L."/>
            <person name="Berriman M."/>
            <person name="Tomley F."/>
            <person name="Pain A."/>
        </authorList>
    </citation>
    <scope>NUCLEOTIDE SEQUENCE</scope>
    <source>
        <strain evidence="1">Houghton</strain>
    </source>
</reference>
<dbReference type="Proteomes" id="UP000018050">
    <property type="component" value="Unassembled WGS sequence"/>
</dbReference>
<reference evidence="1" key="2">
    <citation type="submission" date="2013-10" db="EMBL/GenBank/DDBJ databases">
        <authorList>
            <person name="Aslett M."/>
        </authorList>
    </citation>
    <scope>NUCLEOTIDE SEQUENCE</scope>
    <source>
        <strain evidence="1">Houghton</strain>
    </source>
</reference>
<evidence type="ECO:0000313" key="1">
    <source>
        <dbReference type="EMBL" id="CDI82018.1"/>
    </source>
</evidence>